<feature type="compositionally biased region" description="Basic and acidic residues" evidence="1">
    <location>
        <begin position="86"/>
        <end position="105"/>
    </location>
</feature>
<proteinExistence type="predicted"/>
<evidence type="ECO:0000313" key="2">
    <source>
        <dbReference type="EMBL" id="GHE30981.1"/>
    </source>
</evidence>
<gene>
    <name evidence="2" type="ORF">GCM10017764_12510</name>
</gene>
<protein>
    <submittedName>
        <fullName evidence="2">Uncharacterized protein</fullName>
    </submittedName>
</protein>
<evidence type="ECO:0000256" key="1">
    <source>
        <dbReference type="SAM" id="MobiDB-lite"/>
    </source>
</evidence>
<evidence type="ECO:0000313" key="3">
    <source>
        <dbReference type="Proteomes" id="UP000620550"/>
    </source>
</evidence>
<reference evidence="3" key="1">
    <citation type="journal article" date="2019" name="Int. J. Syst. Evol. Microbiol.">
        <title>The Global Catalogue of Microorganisms (GCM) 10K type strain sequencing project: providing services to taxonomists for standard genome sequencing and annotation.</title>
        <authorList>
            <consortium name="The Broad Institute Genomics Platform"/>
            <consortium name="The Broad Institute Genome Sequencing Center for Infectious Disease"/>
            <person name="Wu L."/>
            <person name="Ma J."/>
        </authorList>
    </citation>
    <scope>NUCLEOTIDE SEQUENCE [LARGE SCALE GENOMIC DNA]</scope>
    <source>
        <strain evidence="3">CGMCC 1.12966</strain>
    </source>
</reference>
<comment type="caution">
    <text evidence="2">The sequence shown here is derived from an EMBL/GenBank/DDBJ whole genome shotgun (WGS) entry which is preliminary data.</text>
</comment>
<dbReference type="EMBL" id="BNAF01000004">
    <property type="protein sequence ID" value="GHE30981.1"/>
    <property type="molecule type" value="Genomic_DNA"/>
</dbReference>
<feature type="region of interest" description="Disordered" evidence="1">
    <location>
        <begin position="86"/>
        <end position="106"/>
    </location>
</feature>
<accession>A0ABQ3HY46</accession>
<name>A0ABQ3HY46_9SPHI</name>
<dbReference type="Proteomes" id="UP000620550">
    <property type="component" value="Unassembled WGS sequence"/>
</dbReference>
<keyword evidence="3" id="KW-1185">Reference proteome</keyword>
<sequence length="351" mass="39845">MMFSQRNKRMANNSKDNVFGAKLVYTKSRNYARMRVTAFWRFVKPYEQTPVCRKSRLRLRFLEDLNILRLDFDEMGILDFFKKHEPSEPSLDKKETSGETPDDKAGAIISAGDVGKGQGAYLGNLAHTAVIDQLLRVPRSDRDEGWISEFLAHVATASFACGQPQVIQGPDNFPYFQLFIPEANKAFQCYVLEHMLDDFLLDNGLGIALEPKDGEVEWVLSYGDLLHYAVHRTFTIPQDHLFGKGSEGDEVVGSDEQVLVGAPSESILPRRARLVIREFLIAQGINDPKVCLIDRSAYGKGQDLLFNLTPWQFDNEAHYQAVMRALGWFLPRYYSYSGTEEAAFKDHFVAL</sequence>
<organism evidence="2 3">
    <name type="scientific">Sphingobacterium griseoflavum</name>
    <dbReference type="NCBI Taxonomy" id="1474952"/>
    <lineage>
        <taxon>Bacteria</taxon>
        <taxon>Pseudomonadati</taxon>
        <taxon>Bacteroidota</taxon>
        <taxon>Sphingobacteriia</taxon>
        <taxon>Sphingobacteriales</taxon>
        <taxon>Sphingobacteriaceae</taxon>
        <taxon>Sphingobacterium</taxon>
    </lineage>
</organism>